<dbReference type="EMBL" id="JABSTQ010009650">
    <property type="protein sequence ID" value="KAG0427229.1"/>
    <property type="molecule type" value="Genomic_DNA"/>
</dbReference>
<reference evidence="1 2" key="1">
    <citation type="journal article" date="2020" name="Cell">
        <title>Large-Scale Comparative Analyses of Tick Genomes Elucidate Their Genetic Diversity and Vector Capacities.</title>
        <authorList>
            <consortium name="Tick Genome and Microbiome Consortium (TIGMIC)"/>
            <person name="Jia N."/>
            <person name="Wang J."/>
            <person name="Shi W."/>
            <person name="Du L."/>
            <person name="Sun Y."/>
            <person name="Zhan W."/>
            <person name="Jiang J.F."/>
            <person name="Wang Q."/>
            <person name="Zhang B."/>
            <person name="Ji P."/>
            <person name="Bell-Sakyi L."/>
            <person name="Cui X.M."/>
            <person name="Yuan T.T."/>
            <person name="Jiang B.G."/>
            <person name="Yang W.F."/>
            <person name="Lam T.T."/>
            <person name="Chang Q.C."/>
            <person name="Ding S.J."/>
            <person name="Wang X.J."/>
            <person name="Zhu J.G."/>
            <person name="Ruan X.D."/>
            <person name="Zhao L."/>
            <person name="Wei J.T."/>
            <person name="Ye R.Z."/>
            <person name="Que T.C."/>
            <person name="Du C.H."/>
            <person name="Zhou Y.H."/>
            <person name="Cheng J.X."/>
            <person name="Dai P.F."/>
            <person name="Guo W.B."/>
            <person name="Han X.H."/>
            <person name="Huang E.J."/>
            <person name="Li L.F."/>
            <person name="Wei W."/>
            <person name="Gao Y.C."/>
            <person name="Liu J.Z."/>
            <person name="Shao H.Z."/>
            <person name="Wang X."/>
            <person name="Wang C.C."/>
            <person name="Yang T.C."/>
            <person name="Huo Q.B."/>
            <person name="Li W."/>
            <person name="Chen H.Y."/>
            <person name="Chen S.E."/>
            <person name="Zhou L.G."/>
            <person name="Ni X.B."/>
            <person name="Tian J.H."/>
            <person name="Sheng Y."/>
            <person name="Liu T."/>
            <person name="Pan Y.S."/>
            <person name="Xia L.Y."/>
            <person name="Li J."/>
            <person name="Zhao F."/>
            <person name="Cao W.C."/>
        </authorList>
    </citation>
    <scope>NUCLEOTIDE SEQUENCE [LARGE SCALE GENOMIC DNA]</scope>
    <source>
        <strain evidence="1">Iper-2018</strain>
    </source>
</reference>
<comment type="caution">
    <text evidence="1">The sequence shown here is derived from an EMBL/GenBank/DDBJ whole genome shotgun (WGS) entry which is preliminary data.</text>
</comment>
<name>A0AC60Q0Y5_IXOPE</name>
<keyword evidence="2" id="KW-1185">Reference proteome</keyword>
<protein>
    <submittedName>
        <fullName evidence="1">Uncharacterized protein</fullName>
    </submittedName>
</protein>
<organism evidence="1 2">
    <name type="scientific">Ixodes persulcatus</name>
    <name type="common">Taiga tick</name>
    <dbReference type="NCBI Taxonomy" id="34615"/>
    <lineage>
        <taxon>Eukaryota</taxon>
        <taxon>Metazoa</taxon>
        <taxon>Ecdysozoa</taxon>
        <taxon>Arthropoda</taxon>
        <taxon>Chelicerata</taxon>
        <taxon>Arachnida</taxon>
        <taxon>Acari</taxon>
        <taxon>Parasitiformes</taxon>
        <taxon>Ixodida</taxon>
        <taxon>Ixodoidea</taxon>
        <taxon>Ixodidae</taxon>
        <taxon>Ixodinae</taxon>
        <taxon>Ixodes</taxon>
    </lineage>
</organism>
<gene>
    <name evidence="1" type="ORF">HPB47_025736</name>
</gene>
<dbReference type="Proteomes" id="UP000805193">
    <property type="component" value="Unassembled WGS sequence"/>
</dbReference>
<evidence type="ECO:0000313" key="2">
    <source>
        <dbReference type="Proteomes" id="UP000805193"/>
    </source>
</evidence>
<proteinExistence type="predicted"/>
<evidence type="ECO:0000313" key="1">
    <source>
        <dbReference type="EMBL" id="KAG0427229.1"/>
    </source>
</evidence>
<accession>A0AC60Q0Y5</accession>
<sequence>MRSLKKNQKNTRSQGGLNKAAAAADAVPQPPSQPQVVPEQQQPQQPAPQTSPSPFQVSPLLHGQSPPSQSGPSHPSPPHTHLPSVPPKQKPHQKVPRPPETPQLSGECASWSPNQRLSEDGHLFDASQGTVSPHPHHSAELIDSIFPEKTKNKAEMAKMPSTSSLDRSDIVDFVVDDRTPEETKAIYNSWASNYEEDMSMQKYRAPNIMAHFINQELKIKKDAIILDVGCGTGLLGVQASAES</sequence>